<dbReference type="InterPro" id="IPR001609">
    <property type="entry name" value="Myosin_head_motor_dom-like"/>
</dbReference>
<keyword evidence="1" id="KW-0009">Actin-binding</keyword>
<dbReference type="PROSITE" id="PS51456">
    <property type="entry name" value="MYOSIN_MOTOR"/>
    <property type="match status" value="1"/>
</dbReference>
<evidence type="ECO:0000259" key="3">
    <source>
        <dbReference type="PROSITE" id="PS51456"/>
    </source>
</evidence>
<evidence type="ECO:0000313" key="5">
    <source>
        <dbReference type="EMBL" id="KAH0625907.1"/>
    </source>
</evidence>
<accession>A0ABQ7T8Z9</accession>
<feature type="region of interest" description="Disordered" evidence="2">
    <location>
        <begin position="251"/>
        <end position="327"/>
    </location>
</feature>
<evidence type="ECO:0000256" key="2">
    <source>
        <dbReference type="SAM" id="MobiDB-lite"/>
    </source>
</evidence>
<keyword evidence="6" id="KW-1185">Reference proteome</keyword>
<organism evidence="5 6">
    <name type="scientific">Phrynosoma platyrhinos</name>
    <name type="common">Desert horned lizard</name>
    <dbReference type="NCBI Taxonomy" id="52577"/>
    <lineage>
        <taxon>Eukaryota</taxon>
        <taxon>Metazoa</taxon>
        <taxon>Chordata</taxon>
        <taxon>Craniata</taxon>
        <taxon>Vertebrata</taxon>
        <taxon>Euteleostomi</taxon>
        <taxon>Lepidosauria</taxon>
        <taxon>Squamata</taxon>
        <taxon>Bifurcata</taxon>
        <taxon>Unidentata</taxon>
        <taxon>Episquamata</taxon>
        <taxon>Toxicofera</taxon>
        <taxon>Iguania</taxon>
        <taxon>Phrynosomatidae</taxon>
        <taxon>Phrynosomatinae</taxon>
        <taxon>Phrynosoma</taxon>
    </lineage>
</organism>
<feature type="region of interest" description="Disordered" evidence="2">
    <location>
        <begin position="358"/>
        <end position="385"/>
    </location>
</feature>
<evidence type="ECO:0000259" key="4">
    <source>
        <dbReference type="PROSITE" id="PS51757"/>
    </source>
</evidence>
<dbReference type="EMBL" id="JAIPUX010000953">
    <property type="protein sequence ID" value="KAH0625907.1"/>
    <property type="molecule type" value="Genomic_DNA"/>
</dbReference>
<proteinExistence type="inferred from homology"/>
<dbReference type="Gene3D" id="3.30.70.1590">
    <property type="match status" value="1"/>
</dbReference>
<comment type="similarity">
    <text evidence="1">Belongs to the TRAFAC class myosin-kinesin ATPase superfamily. Myosin family.</text>
</comment>
<dbReference type="Proteomes" id="UP000826234">
    <property type="component" value="Unassembled WGS sequence"/>
</dbReference>
<dbReference type="PROSITE" id="PS51757">
    <property type="entry name" value="TH1"/>
    <property type="match status" value="1"/>
</dbReference>
<evidence type="ECO:0000256" key="1">
    <source>
        <dbReference type="PROSITE-ProRule" id="PRU00782"/>
    </source>
</evidence>
<comment type="caution">
    <text evidence="5">The sequence shown here is derived from an EMBL/GenBank/DDBJ whole genome shotgun (WGS) entry which is preliminary data.</text>
</comment>
<feature type="domain" description="Myosin motor" evidence="3">
    <location>
        <begin position="1"/>
        <end position="64"/>
    </location>
</feature>
<name>A0ABQ7T8Z9_PHRPL</name>
<sequence>MCASRCRYAILTPKTWPRWRGDERQGVRHLLRSVNMDSDQYQMGRTKVFVKNPESVRAMSLALSDIKILNINRNFVGDYLGMENKPELRQFLAKRERIDFANSVTKYDRRFKPIKRDFILTPRYFYLIGREKVKKGPEKGQIREVLKKKVEVQEVNRVSLSTKQDDFFILHEAEADTFLESVFKTELLSLLCKRYEEATQRKLPLTFNDTLQFRVKKEGWGGGSTRTVTFISGQGNVAILKAGGKTLTISIGNGLPKNSKPTKKGIQHSKGYPRQETPSRSAPPAPRGACTLGACRTGAPQFPPNSRPQEQTYSTPRRAGRGPPAMALPKQYMSRHAKARTLSDHNMEFLNVPDQGMAGTQRKQSIGKKPPPAAGQPKPQPKVSGPRCRALYQYLSQDMPLDGGRVVFMGVKDFFLGIMYRSSEESPICSPTEEGKDPALARMYVQTCLPEEQACF</sequence>
<keyword evidence="1" id="KW-0518">Myosin</keyword>
<reference evidence="5 6" key="1">
    <citation type="journal article" date="2022" name="Gigascience">
        <title>A chromosome-level genome assembly and annotation of the desert horned lizard, Phrynosoma platyrhinos, provides insight into chromosomal rearrangements among reptiles.</title>
        <authorList>
            <person name="Koochekian N."/>
            <person name="Ascanio A."/>
            <person name="Farleigh K."/>
            <person name="Card D.C."/>
            <person name="Schield D.R."/>
            <person name="Castoe T.A."/>
            <person name="Jezkova T."/>
        </authorList>
    </citation>
    <scope>NUCLEOTIDE SEQUENCE [LARGE SCALE GENOMIC DNA]</scope>
    <source>
        <strain evidence="5">NK-2021</strain>
    </source>
</reference>
<keyword evidence="1" id="KW-0505">Motor protein</keyword>
<dbReference type="SUPFAM" id="SSF52540">
    <property type="entry name" value="P-loop containing nucleoside triphosphate hydrolases"/>
    <property type="match status" value="1"/>
</dbReference>
<dbReference type="Pfam" id="PF06017">
    <property type="entry name" value="Myosin_TH1"/>
    <property type="match status" value="1"/>
</dbReference>
<evidence type="ECO:0000313" key="6">
    <source>
        <dbReference type="Proteomes" id="UP000826234"/>
    </source>
</evidence>
<feature type="compositionally biased region" description="Pro residues" evidence="2">
    <location>
        <begin position="369"/>
        <end position="380"/>
    </location>
</feature>
<protein>
    <submittedName>
        <fullName evidence="5">Uncharacterized protein</fullName>
    </submittedName>
</protein>
<dbReference type="PANTHER" id="PTHR34969">
    <property type="entry name" value="OS01G0621700 PROTEIN"/>
    <property type="match status" value="1"/>
</dbReference>
<feature type="domain" description="TH1" evidence="4">
    <location>
        <begin position="64"/>
        <end position="253"/>
    </location>
</feature>
<comment type="caution">
    <text evidence="1">Lacks conserved residue(s) required for the propagation of feature annotation.</text>
</comment>
<dbReference type="InterPro" id="IPR027417">
    <property type="entry name" value="P-loop_NTPase"/>
</dbReference>
<dbReference type="PANTHER" id="PTHR34969:SF1">
    <property type="entry name" value="TH1 DOMAIN-CONTAINING PROTEIN"/>
    <property type="match status" value="1"/>
</dbReference>
<gene>
    <name evidence="5" type="ORF">JD844_034276</name>
</gene>
<dbReference type="InterPro" id="IPR010926">
    <property type="entry name" value="Myosin_TH1"/>
</dbReference>